<evidence type="ECO:0000313" key="24">
    <source>
        <dbReference type="Proteomes" id="UP001178461"/>
    </source>
</evidence>
<evidence type="ECO:0000256" key="17">
    <source>
        <dbReference type="ARBA" id="ARBA00081368"/>
    </source>
</evidence>
<evidence type="ECO:0000256" key="7">
    <source>
        <dbReference type="ARBA" id="ARBA00022737"/>
    </source>
</evidence>
<dbReference type="FunFam" id="3.30.160.780:FF:000002">
    <property type="entry name" value="Envoplakin b"/>
    <property type="match status" value="1"/>
</dbReference>
<protein>
    <recommendedName>
        <fullName evidence="15">Envoplakin</fullName>
    </recommendedName>
    <alternativeName>
        <fullName evidence="16">210 kDa cornified envelope precursor protein</fullName>
    </alternativeName>
    <alternativeName>
        <fullName evidence="17">p210</fullName>
    </alternativeName>
</protein>
<dbReference type="Gene3D" id="3.30.160.780">
    <property type="match status" value="1"/>
</dbReference>
<comment type="similarity">
    <text evidence="3">Belongs to the plakin or cytolinker family.</text>
</comment>
<feature type="domain" description="Periplakin-like plectin repeat" evidence="22">
    <location>
        <begin position="1007"/>
        <end position="1169"/>
    </location>
</feature>
<gene>
    <name evidence="23" type="ORF">PODLI_1B034148</name>
</gene>
<keyword evidence="6" id="KW-0597">Phosphoprotein</keyword>
<evidence type="ECO:0000256" key="4">
    <source>
        <dbReference type="ARBA" id="ARBA00022443"/>
    </source>
</evidence>
<dbReference type="PANTHER" id="PTHR23169:SF7">
    <property type="entry name" value="ENVOPLAKIN"/>
    <property type="match status" value="1"/>
</dbReference>
<feature type="domain" description="Periplakin/Envoplakin N-terminal" evidence="21">
    <location>
        <begin position="85"/>
        <end position="177"/>
    </location>
</feature>
<evidence type="ECO:0000259" key="21">
    <source>
        <dbReference type="Pfam" id="PF23160"/>
    </source>
</evidence>
<evidence type="ECO:0000256" key="15">
    <source>
        <dbReference type="ARBA" id="ARBA00069368"/>
    </source>
</evidence>
<feature type="coiled-coil region" evidence="18">
    <location>
        <begin position="1013"/>
        <end position="1047"/>
    </location>
</feature>
<dbReference type="Pfam" id="PF23160">
    <property type="entry name" value="Spectrin_1st_PEPL"/>
    <property type="match status" value="1"/>
</dbReference>
<feature type="compositionally biased region" description="Low complexity" evidence="19">
    <location>
        <begin position="54"/>
        <end position="66"/>
    </location>
</feature>
<dbReference type="GO" id="GO:0031424">
    <property type="term" value="P:keratinization"/>
    <property type="evidence" value="ECO:0007669"/>
    <property type="project" value="UniProtKB-KW"/>
</dbReference>
<dbReference type="GO" id="GO:0045104">
    <property type="term" value="P:intermediate filament cytoskeleton organization"/>
    <property type="evidence" value="ECO:0007669"/>
    <property type="project" value="InterPro"/>
</dbReference>
<dbReference type="GO" id="GO:0042060">
    <property type="term" value="P:wound healing"/>
    <property type="evidence" value="ECO:0007669"/>
    <property type="project" value="TreeGrafter"/>
</dbReference>
<evidence type="ECO:0000256" key="14">
    <source>
        <dbReference type="ARBA" id="ARBA00063315"/>
    </source>
</evidence>
<reference evidence="23" key="1">
    <citation type="submission" date="2022-12" db="EMBL/GenBank/DDBJ databases">
        <authorList>
            <person name="Alioto T."/>
            <person name="Alioto T."/>
            <person name="Gomez Garrido J."/>
        </authorList>
    </citation>
    <scope>NUCLEOTIDE SEQUENCE</scope>
</reference>
<feature type="domain" description="Periplakin-like plectin repeat" evidence="22">
    <location>
        <begin position="1244"/>
        <end position="1408"/>
    </location>
</feature>
<evidence type="ECO:0000256" key="9">
    <source>
        <dbReference type="ARBA" id="ARBA00023054"/>
    </source>
</evidence>
<comment type="subcellular location">
    <subcellularLocation>
        <location evidence="2">Cell junction</location>
        <location evidence="2">Desmosome</location>
    </subcellularLocation>
    <subcellularLocation>
        <location evidence="13">Cornified envelope</location>
    </subcellularLocation>
    <subcellularLocation>
        <location evidence="1">Cytoplasm</location>
        <location evidence="1">Cytoskeleton</location>
    </subcellularLocation>
</comment>
<feature type="compositionally biased region" description="Basic and acidic residues" evidence="19">
    <location>
        <begin position="951"/>
        <end position="967"/>
    </location>
</feature>
<organism evidence="23 24">
    <name type="scientific">Podarcis lilfordi</name>
    <name type="common">Lilford's wall lizard</name>
    <dbReference type="NCBI Taxonomy" id="74358"/>
    <lineage>
        <taxon>Eukaryota</taxon>
        <taxon>Metazoa</taxon>
        <taxon>Chordata</taxon>
        <taxon>Craniata</taxon>
        <taxon>Vertebrata</taxon>
        <taxon>Euteleostomi</taxon>
        <taxon>Lepidosauria</taxon>
        <taxon>Squamata</taxon>
        <taxon>Bifurcata</taxon>
        <taxon>Unidentata</taxon>
        <taxon>Episquamata</taxon>
        <taxon>Laterata</taxon>
        <taxon>Lacertibaenia</taxon>
        <taxon>Lacertidae</taxon>
        <taxon>Podarcis</taxon>
    </lineage>
</organism>
<name>A0AA35NZG5_9SAUR</name>
<keyword evidence="7" id="KW-0677">Repeat</keyword>
<dbReference type="Pfam" id="PF00681">
    <property type="entry name" value="Plectin"/>
    <property type="match status" value="3"/>
</dbReference>
<dbReference type="InterPro" id="IPR043197">
    <property type="entry name" value="Plakin"/>
</dbReference>
<feature type="domain" description="Periplakin-like plectin repeat" evidence="22">
    <location>
        <begin position="1464"/>
        <end position="1608"/>
    </location>
</feature>
<dbReference type="InterPro" id="IPR018159">
    <property type="entry name" value="Spectrin/alpha-actinin"/>
</dbReference>
<evidence type="ECO:0000256" key="12">
    <source>
        <dbReference type="ARBA" id="ARBA00054106"/>
    </source>
</evidence>
<feature type="coiled-coil region" evidence="18">
    <location>
        <begin position="1692"/>
        <end position="1719"/>
    </location>
</feature>
<evidence type="ECO:0000256" key="1">
    <source>
        <dbReference type="ARBA" id="ARBA00004245"/>
    </source>
</evidence>
<dbReference type="Pfam" id="PF17902">
    <property type="entry name" value="SH3_10"/>
    <property type="match status" value="1"/>
</dbReference>
<keyword evidence="24" id="KW-1185">Reference proteome</keyword>
<dbReference type="GO" id="GO:0030057">
    <property type="term" value="C:desmosome"/>
    <property type="evidence" value="ECO:0007669"/>
    <property type="project" value="UniProtKB-SubCell"/>
</dbReference>
<dbReference type="GO" id="GO:0001533">
    <property type="term" value="C:cornified envelope"/>
    <property type="evidence" value="ECO:0007669"/>
    <property type="project" value="UniProtKB-SubCell"/>
</dbReference>
<dbReference type="SMART" id="SM00150">
    <property type="entry name" value="SPEC"/>
    <property type="match status" value="2"/>
</dbReference>
<dbReference type="Proteomes" id="UP001178461">
    <property type="component" value="Chromosome 2"/>
</dbReference>
<dbReference type="GO" id="GO:0005882">
    <property type="term" value="C:intermediate filament"/>
    <property type="evidence" value="ECO:0007669"/>
    <property type="project" value="TreeGrafter"/>
</dbReference>
<feature type="region of interest" description="Disordered" evidence="19">
    <location>
        <begin position="939"/>
        <end position="976"/>
    </location>
</feature>
<evidence type="ECO:0000256" key="18">
    <source>
        <dbReference type="SAM" id="Coils"/>
    </source>
</evidence>
<dbReference type="InterPro" id="IPR041615">
    <property type="entry name" value="Desmoplakin_SH3"/>
</dbReference>
<dbReference type="FunFam" id="2.30.30.40:FF:000088">
    <property type="entry name" value="Periplakin"/>
    <property type="match status" value="1"/>
</dbReference>
<keyword evidence="5" id="KW-0963">Cytoplasm</keyword>
<evidence type="ECO:0000256" key="11">
    <source>
        <dbReference type="ARBA" id="ARBA00023249"/>
    </source>
</evidence>
<evidence type="ECO:0000256" key="8">
    <source>
        <dbReference type="ARBA" id="ARBA00022949"/>
    </source>
</evidence>
<feature type="coiled-coil region" evidence="18">
    <location>
        <begin position="1583"/>
        <end position="1655"/>
    </location>
</feature>
<dbReference type="FunFam" id="1.20.58.60:FF:000142">
    <property type="entry name" value="Envoplakin like"/>
    <property type="match status" value="1"/>
</dbReference>
<evidence type="ECO:0000313" key="23">
    <source>
        <dbReference type="EMBL" id="CAI5766072.1"/>
    </source>
</evidence>
<evidence type="ECO:0000256" key="5">
    <source>
        <dbReference type="ARBA" id="ARBA00022490"/>
    </source>
</evidence>
<feature type="coiled-coil region" evidence="18">
    <location>
        <begin position="1086"/>
        <end position="1113"/>
    </location>
</feature>
<comment type="function">
    <text evidence="12">Component of the cornified envelope of keratinocytes. May link the cornified envelope to desmosomes and intermediate filaments.</text>
</comment>
<sequence>MSCPDVQSILGSSRQPQAEAAAGTHPPLSSTAFQTARERGASAAAEMFKGVGKGSPSRSSPSKGSPIKQPKSSSTNDLAVLISRMQKNADQVEKDILETQNKLKQDSSYRQQNKPFEFQQENAKNLKEAEVLLKDLFLDVDKVKRLKHPQALEIEKDIKQLHGRVTHQCAEYRDLYEKFTLPEAGSKVDWGKILEQKQKEIDAGKYGPTMPELEKQVAEHNILQKEIEAYGLQIKNLHSPEAEDLRSRHKKLLKASIWRGQSLGSLYTHLQGCTKELGYLTEQQNKILRQDWSDQMADPQSARRAYEDFKNNELLNQEEQVNTLQDDGERMVELKHPAVSPIQAHQEALKNEWQNLLYLCICQENHLKNIENYRKFYDDADAVSHSLNKLNNDLDTKYSTFNKDSPGVVSDLFLQLENDEKSVKQAERSIAELKRRSKEISPLKLRRLQPSQPITVTTICDWDLGDGRLEMGEKYMLHDNSNQENWVVQNASRETKVAPAVCFSIPPPDLEAIERVNRLEGELSAVKQRRATVQNTLKSSHREPVKSSHQVPVRSTTVAQDDPQASQLLHKLDNVGGNLDQVKNEIFSRLRSPLNHSDPVEDLTQRIREQEGTARRLQVIGAEKEVAQKECEAYLSKKPAGTSASQLPVTLNNIKNKYNDVKVLSRLYEEKAKAGLNLENQIENTDKIISTLEAKLSHDGIIPASPNALQDRANELQKLKRDLVKHEDSLLKLNRSLKDAEHSCSAVQNNFEEYCADLPRQKKEVQLLNDRYHAVADQLDHREKTLRNTSLTYQQFQNANENLMFWLNNVPKYQVKTTDGPSQVNYKLQAQKRLADEIQSKESDKDAVVNLSQNVQTVLNEYELQAGKYRSSLDPSLTASSAKRLRVTPLQESIQAQEKNVTKLFTETAAQNKEQLSRLEFAKKVMDKKEVDETVHMMHEQTQRSENTAGSHRESEALKSQLEEERSKKARAQQQLEEQRSKLLMLKTQRPIERVEEKEVMEYYRDPTLESDLSKISNQIENEIKKRRGLEADIEIMNNKVLQMEKDSKVVKAQLLTKEITKIEKDPSLDAQAARLREEIRHLQENSTSSSELERLRKELHLLEQMQPNIREKVVLKEVVKLEKDPEMLKAVRTLQMQIDEDSFKRKSLVDTIAKLKSRTEELEKLIETAEPKVIVKEVKQVEQDPELLKEASKLQTLIDEERSKNSLLASQLIELQSKYSTVEKQKPKVEVKERVNEIFRLDPETEEEIARLKKELQEASRKRSRVDQEVERALTELKVLKSQPPTVEFKEVIEEVVKMEKSPEILREIDRLKQQLNDLVNTNGRSQEQLIRLQGERDEWKRERSKVETKLVTKEVVRYEKDPLLEREAERLRQEVRNVSQKRRATEDAIYDLQNKYMLLERRKPEEKVVVQEVVLTQRDPKLRDEHSRLSKSLDDEVSNRRRLEREVQQLRAAVEEKEKLLNFQEDRNKRLALEKEMRQITLRIKEIEESPAPVQEKIITEEVVKVEKDPVLEQSSTNLRIELDNEKAQVSSLQRECKKLQSQIDVLQKTKSQEKTIYKEVIRVEKDRVLENERARLWDLLSRERTARQNAEEDIRRLKEKIERAEGMTRTWSKEEADLQRTRNLTRQEKDNLENELNELERQKQQKILFLREQTKLLSQRTENDRQKKMQIGQELSSLEADILREKDQIYEKERAIRELQTRVNKEELNHETQMRETNLSTKISILDPETGKDMSPYEAYKRGMIDRSQYIQLQELECDWEEITTLGPKGDVSVLLDKKSGKQYSIDDALRFRRITKEEYQLYREGKIPISEFALLVAGETKQNSSLSIGSIISKSPVSSPVFQQKQSFFPPGAQITFCDDTFPIAGVYDTTSDNKYNIKSALSKKLVDPMTAQKLLEAQAATGGIVDLISRDRYSVHKAIDRGLIDNTYMQRLLNAQKAFTGIEDPVTKRRLSIGEAVQKGWMTKDNAFPYLQVQHLTGGLIDPKKTGRIPVPEASQAGMLSSDLAMMLQDESSYEKDLVDPITKEKINYKEAMARCRKDPQSGLLLLPTTSDGYQSYQFRH</sequence>
<dbReference type="FunFam" id="1.20.58.60:FF:000109">
    <property type="entry name" value="Periplakin"/>
    <property type="match status" value="1"/>
</dbReference>
<evidence type="ECO:0000256" key="10">
    <source>
        <dbReference type="ARBA" id="ARBA00023212"/>
    </source>
</evidence>
<dbReference type="Pfam" id="PF21097">
    <property type="entry name" value="SR_plectin_7"/>
    <property type="match status" value="1"/>
</dbReference>
<keyword evidence="10" id="KW-0206">Cytoskeleton</keyword>
<evidence type="ECO:0000259" key="22">
    <source>
        <dbReference type="Pfam" id="PF26346"/>
    </source>
</evidence>
<dbReference type="InterPro" id="IPR035915">
    <property type="entry name" value="Plakin_repeat_sf"/>
</dbReference>
<dbReference type="Gene3D" id="3.90.1290.10">
    <property type="entry name" value="Plakin repeat"/>
    <property type="match status" value="1"/>
</dbReference>
<dbReference type="EMBL" id="OX395127">
    <property type="protein sequence ID" value="CAI5766072.1"/>
    <property type="molecule type" value="Genomic_DNA"/>
</dbReference>
<dbReference type="InterPro" id="IPR058847">
    <property type="entry name" value="Plectin_PPL"/>
</dbReference>
<evidence type="ECO:0000256" key="16">
    <source>
        <dbReference type="ARBA" id="ARBA00079120"/>
    </source>
</evidence>
<evidence type="ECO:0000259" key="20">
    <source>
        <dbReference type="Pfam" id="PF17902"/>
    </source>
</evidence>
<feature type="coiled-coil region" evidence="18">
    <location>
        <begin position="1518"/>
        <end position="1552"/>
    </location>
</feature>
<dbReference type="SUPFAM" id="SSF75399">
    <property type="entry name" value="Plakin repeat"/>
    <property type="match status" value="2"/>
</dbReference>
<feature type="region of interest" description="Disordered" evidence="19">
    <location>
        <begin position="534"/>
        <end position="560"/>
    </location>
</feature>
<evidence type="ECO:0000256" key="19">
    <source>
        <dbReference type="SAM" id="MobiDB-lite"/>
    </source>
</evidence>
<dbReference type="FunFam" id="1.20.58.60:FF:000030">
    <property type="entry name" value="Short stop, isoform K"/>
    <property type="match status" value="1"/>
</dbReference>
<evidence type="ECO:0000256" key="13">
    <source>
        <dbReference type="ARBA" id="ARBA00060417"/>
    </source>
</evidence>
<accession>A0AA35NZG5</accession>
<dbReference type="Pfam" id="PF26346">
    <property type="entry name" value="Plectin_PPL"/>
    <property type="match status" value="3"/>
</dbReference>
<dbReference type="SMART" id="SM00250">
    <property type="entry name" value="PLEC"/>
    <property type="match status" value="7"/>
</dbReference>
<keyword evidence="11" id="KW-0417">Keratinization</keyword>
<dbReference type="GO" id="GO:0005737">
    <property type="term" value="C:cytoplasm"/>
    <property type="evidence" value="ECO:0007669"/>
    <property type="project" value="TreeGrafter"/>
</dbReference>
<dbReference type="GO" id="GO:0045296">
    <property type="term" value="F:cadherin binding"/>
    <property type="evidence" value="ECO:0007669"/>
    <property type="project" value="TreeGrafter"/>
</dbReference>
<dbReference type="GO" id="GO:0005198">
    <property type="term" value="F:structural molecule activity"/>
    <property type="evidence" value="ECO:0007669"/>
    <property type="project" value="TreeGrafter"/>
</dbReference>
<comment type="subunit">
    <text evidence="14">May form a homodimer or a heterodimer with PPL.</text>
</comment>
<feature type="compositionally biased region" description="Polar residues" evidence="19">
    <location>
        <begin position="547"/>
        <end position="560"/>
    </location>
</feature>
<evidence type="ECO:0000256" key="6">
    <source>
        <dbReference type="ARBA" id="ARBA00022553"/>
    </source>
</evidence>
<dbReference type="InterPro" id="IPR001101">
    <property type="entry name" value="Plectin_repeat"/>
</dbReference>
<dbReference type="FunFam" id="1.20.58.60:FF:000178">
    <property type="entry name" value="Envoplakin a"/>
    <property type="match status" value="1"/>
</dbReference>
<dbReference type="SUPFAM" id="SSF46966">
    <property type="entry name" value="Spectrin repeat"/>
    <property type="match status" value="2"/>
</dbReference>
<evidence type="ECO:0000256" key="2">
    <source>
        <dbReference type="ARBA" id="ARBA00004568"/>
    </source>
</evidence>
<feature type="region of interest" description="Disordered" evidence="19">
    <location>
        <begin position="1"/>
        <end position="75"/>
    </location>
</feature>
<evidence type="ECO:0000256" key="3">
    <source>
        <dbReference type="ARBA" id="ARBA00009109"/>
    </source>
</evidence>
<dbReference type="Gene3D" id="1.20.58.60">
    <property type="match status" value="4"/>
</dbReference>
<dbReference type="FunFam" id="3.90.1290.10:FF:000010">
    <property type="entry name" value="Envoplakin a"/>
    <property type="match status" value="1"/>
</dbReference>
<feature type="domain" description="Desmoplakin SH3" evidence="20">
    <location>
        <begin position="442"/>
        <end position="506"/>
    </location>
</feature>
<feature type="coiled-coil region" evidence="18">
    <location>
        <begin position="1243"/>
        <end position="1390"/>
    </location>
</feature>
<feature type="coiled-coil region" evidence="18">
    <location>
        <begin position="709"/>
        <end position="750"/>
    </location>
</feature>
<dbReference type="CDD" id="cd00176">
    <property type="entry name" value="SPEC"/>
    <property type="match status" value="1"/>
</dbReference>
<keyword evidence="8" id="KW-0965">Cell junction</keyword>
<dbReference type="InterPro" id="IPR055419">
    <property type="entry name" value="Spectrin_PEPL/EVPL"/>
</dbReference>
<keyword evidence="9 18" id="KW-0175">Coiled coil</keyword>
<proteinExistence type="inferred from homology"/>
<dbReference type="PANTHER" id="PTHR23169">
    <property type="entry name" value="ENVOPLAKIN"/>
    <property type="match status" value="1"/>
</dbReference>
<keyword evidence="4" id="KW-0728">SH3 domain</keyword>
<feature type="coiled-coil region" evidence="18">
    <location>
        <begin position="1428"/>
        <end position="1492"/>
    </location>
</feature>
<dbReference type="Gene3D" id="2.30.30.40">
    <property type="entry name" value="SH3 Domains"/>
    <property type="match status" value="1"/>
</dbReference>